<gene>
    <name evidence="3" type="ORF">RIF25_05535</name>
</gene>
<dbReference type="Gene3D" id="3.40.50.2000">
    <property type="entry name" value="Glycogen Phosphorylase B"/>
    <property type="match status" value="2"/>
</dbReference>
<feature type="domain" description="Glycosyl transferase family 1" evidence="1">
    <location>
        <begin position="197"/>
        <end position="343"/>
    </location>
</feature>
<dbReference type="InterPro" id="IPR050194">
    <property type="entry name" value="Glycosyltransferase_grp1"/>
</dbReference>
<protein>
    <submittedName>
        <fullName evidence="3">Glycosyltransferase</fullName>
        <ecNumber evidence="3">2.4.-.-</ecNumber>
    </submittedName>
</protein>
<name>A0AAE4JXV1_9CYAN</name>
<dbReference type="GO" id="GO:0016757">
    <property type="term" value="F:glycosyltransferase activity"/>
    <property type="evidence" value="ECO:0007669"/>
    <property type="project" value="UniProtKB-KW"/>
</dbReference>
<dbReference type="Proteomes" id="UP001268256">
    <property type="component" value="Unassembled WGS sequence"/>
</dbReference>
<dbReference type="SUPFAM" id="SSF53756">
    <property type="entry name" value="UDP-Glycosyltransferase/glycogen phosphorylase"/>
    <property type="match status" value="1"/>
</dbReference>
<dbReference type="EC" id="2.4.-.-" evidence="3"/>
<dbReference type="InterPro" id="IPR028098">
    <property type="entry name" value="Glyco_trans_4-like_N"/>
</dbReference>
<dbReference type="PANTHER" id="PTHR45947">
    <property type="entry name" value="SULFOQUINOVOSYL TRANSFERASE SQD2"/>
    <property type="match status" value="1"/>
</dbReference>
<dbReference type="InterPro" id="IPR001296">
    <property type="entry name" value="Glyco_trans_1"/>
</dbReference>
<accession>A0AAE4JXV1</accession>
<proteinExistence type="predicted"/>
<dbReference type="EMBL" id="JAVMIP010000003">
    <property type="protein sequence ID" value="MDS3860264.1"/>
    <property type="molecule type" value="Genomic_DNA"/>
</dbReference>
<feature type="domain" description="Glycosyltransferase subfamily 4-like N-terminal" evidence="2">
    <location>
        <begin position="15"/>
        <end position="191"/>
    </location>
</feature>
<keyword evidence="3" id="KW-0328">Glycosyltransferase</keyword>
<evidence type="ECO:0000313" key="3">
    <source>
        <dbReference type="EMBL" id="MDS3860264.1"/>
    </source>
</evidence>
<keyword evidence="4" id="KW-1185">Reference proteome</keyword>
<dbReference type="RefSeq" id="WP_322877545.1">
    <property type="nucleotide sequence ID" value="NZ_JAVMIP010000003.1"/>
</dbReference>
<dbReference type="Pfam" id="PF13439">
    <property type="entry name" value="Glyco_transf_4"/>
    <property type="match status" value="1"/>
</dbReference>
<dbReference type="PANTHER" id="PTHR45947:SF3">
    <property type="entry name" value="SULFOQUINOVOSYL TRANSFERASE SQD2"/>
    <property type="match status" value="1"/>
</dbReference>
<sequence>MNVAIVHEWFASYAGSERVVEQLLNLYPEADLYSLVDFIPRPARDFLHHKAVTTSFLQNLPFAKRKFRSYLPFMPLAVEQFDLRAYDLVLSSHHAVAKGILTRPDQLHICYVHTPIRYAWDLQEQYLETSGLSRGWKRVLPALILHYLRLWDVATVGRVDRFVANSEFVARRIQKTYQRNAEVIYPPVNTAPFQANQSRQDFYLAMARHVPYKKMELILEAFNQLGLPLVMIGDGTETLKSQARANVQILGYQPDEVVKTYLETCKAFVFAAEEDFGITVVEAQAAGAPVIAYGRGGACETVISGQTGLFFQQQTVSSLSHTIAEFEQNGIAASSEEISTHAQKFTIQRFQTEIKAFIDQAWAEFQTKQFHS</sequence>
<keyword evidence="3" id="KW-0808">Transferase</keyword>
<reference evidence="4" key="1">
    <citation type="submission" date="2023-07" db="EMBL/GenBank/DDBJ databases">
        <authorList>
            <person name="Luz R."/>
            <person name="Cordeiro R."/>
            <person name="Fonseca A."/>
            <person name="Goncalves V."/>
        </authorList>
    </citation>
    <scope>NUCLEOTIDE SEQUENCE [LARGE SCALE GENOMIC DNA]</scope>
    <source>
        <strain evidence="4">BACA0444</strain>
    </source>
</reference>
<evidence type="ECO:0000313" key="4">
    <source>
        <dbReference type="Proteomes" id="UP001268256"/>
    </source>
</evidence>
<evidence type="ECO:0000259" key="2">
    <source>
        <dbReference type="Pfam" id="PF13439"/>
    </source>
</evidence>
<organism evidence="3 4">
    <name type="scientific">Pseudocalidococcus azoricus BACA0444</name>
    <dbReference type="NCBI Taxonomy" id="2918990"/>
    <lineage>
        <taxon>Bacteria</taxon>
        <taxon>Bacillati</taxon>
        <taxon>Cyanobacteriota</taxon>
        <taxon>Cyanophyceae</taxon>
        <taxon>Acaryochloridales</taxon>
        <taxon>Thermosynechococcaceae</taxon>
        <taxon>Pseudocalidococcus</taxon>
        <taxon>Pseudocalidococcus azoricus</taxon>
    </lineage>
</organism>
<evidence type="ECO:0000259" key="1">
    <source>
        <dbReference type="Pfam" id="PF00534"/>
    </source>
</evidence>
<comment type="caution">
    <text evidence="3">The sequence shown here is derived from an EMBL/GenBank/DDBJ whole genome shotgun (WGS) entry which is preliminary data.</text>
</comment>
<dbReference type="AlphaFoldDB" id="A0AAE4JXV1"/>
<dbReference type="Pfam" id="PF00534">
    <property type="entry name" value="Glycos_transf_1"/>
    <property type="match status" value="1"/>
</dbReference>